<protein>
    <submittedName>
        <fullName evidence="2">GCN5-related N-acetyltransferase</fullName>
    </submittedName>
</protein>
<dbReference type="AlphaFoldDB" id="D6TZ07"/>
<accession>D6TZ07</accession>
<gene>
    <name evidence="2" type="ORF">Krac_2546</name>
</gene>
<dbReference type="InterPro" id="IPR000182">
    <property type="entry name" value="GNAT_dom"/>
</dbReference>
<dbReference type="Gene3D" id="3.40.630.30">
    <property type="match status" value="1"/>
</dbReference>
<proteinExistence type="predicted"/>
<organism evidence="2 3">
    <name type="scientific">Ktedonobacter racemifer DSM 44963</name>
    <dbReference type="NCBI Taxonomy" id="485913"/>
    <lineage>
        <taxon>Bacteria</taxon>
        <taxon>Bacillati</taxon>
        <taxon>Chloroflexota</taxon>
        <taxon>Ktedonobacteria</taxon>
        <taxon>Ktedonobacterales</taxon>
        <taxon>Ktedonobacteraceae</taxon>
        <taxon>Ktedonobacter</taxon>
    </lineage>
</organism>
<dbReference type="EMBL" id="ADVG01000004">
    <property type="protein sequence ID" value="EFH81797.1"/>
    <property type="molecule type" value="Genomic_DNA"/>
</dbReference>
<dbReference type="Pfam" id="PF00583">
    <property type="entry name" value="Acetyltransf_1"/>
    <property type="match status" value="1"/>
</dbReference>
<keyword evidence="2" id="KW-0808">Transferase</keyword>
<evidence type="ECO:0000313" key="2">
    <source>
        <dbReference type="EMBL" id="EFH81797.1"/>
    </source>
</evidence>
<evidence type="ECO:0000259" key="1">
    <source>
        <dbReference type="PROSITE" id="PS51186"/>
    </source>
</evidence>
<reference evidence="2 3" key="1">
    <citation type="journal article" date="2011" name="Stand. Genomic Sci.">
        <title>Non-contiguous finished genome sequence and contextual data of the filamentous soil bacterium Ktedonobacter racemifer type strain (SOSP1-21).</title>
        <authorList>
            <person name="Chang Y.J."/>
            <person name="Land M."/>
            <person name="Hauser L."/>
            <person name="Chertkov O."/>
            <person name="Del Rio T.G."/>
            <person name="Nolan M."/>
            <person name="Copeland A."/>
            <person name="Tice H."/>
            <person name="Cheng J.F."/>
            <person name="Lucas S."/>
            <person name="Han C."/>
            <person name="Goodwin L."/>
            <person name="Pitluck S."/>
            <person name="Ivanova N."/>
            <person name="Ovchinikova G."/>
            <person name="Pati A."/>
            <person name="Chen A."/>
            <person name="Palaniappan K."/>
            <person name="Mavromatis K."/>
            <person name="Liolios K."/>
            <person name="Brettin T."/>
            <person name="Fiebig A."/>
            <person name="Rohde M."/>
            <person name="Abt B."/>
            <person name="Goker M."/>
            <person name="Detter J.C."/>
            <person name="Woyke T."/>
            <person name="Bristow J."/>
            <person name="Eisen J.A."/>
            <person name="Markowitz V."/>
            <person name="Hugenholtz P."/>
            <person name="Kyrpides N.C."/>
            <person name="Klenk H.P."/>
            <person name="Lapidus A."/>
        </authorList>
    </citation>
    <scope>NUCLEOTIDE SEQUENCE [LARGE SCALE GENOMIC DNA]</scope>
    <source>
        <strain evidence="3">DSM 44963</strain>
    </source>
</reference>
<sequence length="190" mass="21774">MSGIDAYKCILPGGREVLIRSGICADADRVFALVRASVLEEQVHDLNTLEDLPTREHERKWVEMLEQAPEKVLLLAESQGEVVGFVSFNNGHLKRLSHQGEISISVKQEWRDQGLGRQLFLALFAWAEKHPRIEKLSLQVVATNMRAIHLYQALGFVEEGRLRRQVKIAEGQYIDLVFMGKWLNRDVNYH</sequence>
<dbReference type="OrthoDB" id="9802340at2"/>
<feature type="domain" description="N-acetyltransferase" evidence="1">
    <location>
        <begin position="17"/>
        <end position="184"/>
    </location>
</feature>
<dbReference type="InterPro" id="IPR016181">
    <property type="entry name" value="Acyl_CoA_acyltransferase"/>
</dbReference>
<keyword evidence="3" id="KW-1185">Reference proteome</keyword>
<dbReference type="STRING" id="485913.Krac_2546"/>
<dbReference type="PANTHER" id="PTHR43415:SF3">
    <property type="entry name" value="GNAT-FAMILY ACETYLTRANSFERASE"/>
    <property type="match status" value="1"/>
</dbReference>
<comment type="caution">
    <text evidence="2">The sequence shown here is derived from an EMBL/GenBank/DDBJ whole genome shotgun (WGS) entry which is preliminary data.</text>
</comment>
<name>D6TZ07_KTERA</name>
<dbReference type="eggNOG" id="COG1670">
    <property type="taxonomic scope" value="Bacteria"/>
</dbReference>
<dbReference type="PANTHER" id="PTHR43415">
    <property type="entry name" value="SPERMIDINE N(1)-ACETYLTRANSFERASE"/>
    <property type="match status" value="1"/>
</dbReference>
<evidence type="ECO:0000313" key="3">
    <source>
        <dbReference type="Proteomes" id="UP000004508"/>
    </source>
</evidence>
<dbReference type="CDD" id="cd04301">
    <property type="entry name" value="NAT_SF"/>
    <property type="match status" value="1"/>
</dbReference>
<dbReference type="SUPFAM" id="SSF55729">
    <property type="entry name" value="Acyl-CoA N-acyltransferases (Nat)"/>
    <property type="match status" value="1"/>
</dbReference>
<dbReference type="RefSeq" id="WP_007919376.1">
    <property type="nucleotide sequence ID" value="NZ_ADVG01000004.1"/>
</dbReference>
<dbReference type="Proteomes" id="UP000004508">
    <property type="component" value="Unassembled WGS sequence"/>
</dbReference>
<dbReference type="InParanoid" id="D6TZ07"/>
<dbReference type="GO" id="GO:0016747">
    <property type="term" value="F:acyltransferase activity, transferring groups other than amino-acyl groups"/>
    <property type="evidence" value="ECO:0007669"/>
    <property type="project" value="InterPro"/>
</dbReference>
<dbReference type="PROSITE" id="PS51186">
    <property type="entry name" value="GNAT"/>
    <property type="match status" value="1"/>
</dbReference>